<accession>A0ABV5P1E4</accession>
<evidence type="ECO:0000313" key="4">
    <source>
        <dbReference type="Proteomes" id="UP001589568"/>
    </source>
</evidence>
<dbReference type="RefSeq" id="WP_345409155.1">
    <property type="nucleotide sequence ID" value="NZ_BAAAXS010000001.1"/>
</dbReference>
<protein>
    <submittedName>
        <fullName evidence="3">Response regulator</fullName>
    </submittedName>
</protein>
<dbReference type="InterPro" id="IPR051271">
    <property type="entry name" value="2C-system_Tx_regulators"/>
</dbReference>
<dbReference type="Gene3D" id="1.10.10.10">
    <property type="entry name" value="Winged helix-like DNA-binding domain superfamily/Winged helix DNA-binding domain"/>
    <property type="match status" value="1"/>
</dbReference>
<dbReference type="Gene3D" id="3.40.50.2300">
    <property type="match status" value="1"/>
</dbReference>
<proteinExistence type="predicted"/>
<comment type="caution">
    <text evidence="3">The sequence shown here is derived from an EMBL/GenBank/DDBJ whole genome shotgun (WGS) entry which is preliminary data.</text>
</comment>
<dbReference type="SMART" id="SM00448">
    <property type="entry name" value="REC"/>
    <property type="match status" value="1"/>
</dbReference>
<reference evidence="3 4" key="1">
    <citation type="submission" date="2024-09" db="EMBL/GenBank/DDBJ databases">
        <authorList>
            <person name="Sun Q."/>
            <person name="Mori K."/>
        </authorList>
    </citation>
    <scope>NUCLEOTIDE SEQUENCE [LARGE SCALE GENOMIC DNA]</scope>
    <source>
        <strain evidence="3 4">JCM 3324</strain>
    </source>
</reference>
<dbReference type="PANTHER" id="PTHR45526:SF1">
    <property type="entry name" value="TRANSCRIPTIONAL REGULATORY PROTEIN DCUR-RELATED"/>
    <property type="match status" value="1"/>
</dbReference>
<dbReference type="InterPro" id="IPR011006">
    <property type="entry name" value="CheY-like_superfamily"/>
</dbReference>
<dbReference type="Pfam" id="PF00072">
    <property type="entry name" value="Response_reg"/>
    <property type="match status" value="1"/>
</dbReference>
<sequence>MSKTGDPQVRHILVVDDDRTLNHACVDRLCRVDGAAATSAYDGRTALGLIAEQRPDLVLLDLGLPDMDGFDVLLRSRHPHRYQPDVIVMTADNDGRKVLRALRAGALSYLLKPFTMAVLSAAVRAVWQAHSTIAALDDHPSLVQGDIDHVMSTLRLVGLGGRDYRAPKGIAQSTLTMVRQALAAASTDMSAGEVAVACGLSRASARRYLQHLHAVGLATERQQYGRAGRPEHRYTSTER</sequence>
<dbReference type="InterPro" id="IPR036390">
    <property type="entry name" value="WH_DNA-bd_sf"/>
</dbReference>
<dbReference type="Proteomes" id="UP001589568">
    <property type="component" value="Unassembled WGS sequence"/>
</dbReference>
<gene>
    <name evidence="3" type="ORF">ACFFR3_43375</name>
</gene>
<keyword evidence="1" id="KW-0597">Phosphoprotein</keyword>
<dbReference type="PANTHER" id="PTHR45526">
    <property type="entry name" value="TRANSCRIPTIONAL REGULATORY PROTEIN DPIA"/>
    <property type="match status" value="1"/>
</dbReference>
<evidence type="ECO:0000313" key="3">
    <source>
        <dbReference type="EMBL" id="MFB9476380.1"/>
    </source>
</evidence>
<feature type="modified residue" description="4-aspartylphosphate" evidence="1">
    <location>
        <position position="61"/>
    </location>
</feature>
<dbReference type="InterPro" id="IPR001789">
    <property type="entry name" value="Sig_transdc_resp-reg_receiver"/>
</dbReference>
<dbReference type="EMBL" id="JBHMCF010000049">
    <property type="protein sequence ID" value="MFB9476380.1"/>
    <property type="molecule type" value="Genomic_DNA"/>
</dbReference>
<name>A0ABV5P1E4_9ACTN</name>
<organism evidence="3 4">
    <name type="scientific">Nonomuraea salmonea</name>
    <dbReference type="NCBI Taxonomy" id="46181"/>
    <lineage>
        <taxon>Bacteria</taxon>
        <taxon>Bacillati</taxon>
        <taxon>Actinomycetota</taxon>
        <taxon>Actinomycetes</taxon>
        <taxon>Streptosporangiales</taxon>
        <taxon>Streptosporangiaceae</taxon>
        <taxon>Nonomuraea</taxon>
    </lineage>
</organism>
<dbReference type="Pfam" id="PF09339">
    <property type="entry name" value="HTH_IclR"/>
    <property type="match status" value="1"/>
</dbReference>
<dbReference type="InterPro" id="IPR005471">
    <property type="entry name" value="Tscrpt_reg_IclR_N"/>
</dbReference>
<dbReference type="PROSITE" id="PS50110">
    <property type="entry name" value="RESPONSE_REGULATORY"/>
    <property type="match status" value="1"/>
</dbReference>
<feature type="domain" description="Response regulatory" evidence="2">
    <location>
        <begin position="11"/>
        <end position="127"/>
    </location>
</feature>
<keyword evidence="4" id="KW-1185">Reference proteome</keyword>
<dbReference type="SUPFAM" id="SSF46785">
    <property type="entry name" value="Winged helix' DNA-binding domain"/>
    <property type="match status" value="1"/>
</dbReference>
<evidence type="ECO:0000259" key="2">
    <source>
        <dbReference type="PROSITE" id="PS50110"/>
    </source>
</evidence>
<dbReference type="CDD" id="cd00156">
    <property type="entry name" value="REC"/>
    <property type="match status" value="1"/>
</dbReference>
<dbReference type="InterPro" id="IPR036388">
    <property type="entry name" value="WH-like_DNA-bd_sf"/>
</dbReference>
<evidence type="ECO:0000256" key="1">
    <source>
        <dbReference type="PROSITE-ProRule" id="PRU00169"/>
    </source>
</evidence>
<dbReference type="SUPFAM" id="SSF52172">
    <property type="entry name" value="CheY-like"/>
    <property type="match status" value="1"/>
</dbReference>